<dbReference type="Gene3D" id="2.180.10.10">
    <property type="entry name" value="RHS repeat-associated core"/>
    <property type="match status" value="1"/>
</dbReference>
<comment type="caution">
    <text evidence="1">The sequence shown here is derived from an EMBL/GenBank/DDBJ whole genome shotgun (WGS) entry which is preliminary data.</text>
</comment>
<dbReference type="AlphaFoldDB" id="A0A7Y8D468"/>
<dbReference type="PANTHER" id="PTHR32305:SF15">
    <property type="entry name" value="PROTEIN RHSA-RELATED"/>
    <property type="match status" value="1"/>
</dbReference>
<reference evidence="1 2" key="1">
    <citation type="submission" date="2020-04" db="EMBL/GenBank/DDBJ databases">
        <title>Molecular characterization of pseudomonads from Agaricus bisporus reveal novel blotch 2 pathogens in Western Europe.</title>
        <authorList>
            <person name="Taparia T."/>
            <person name="Krijger M."/>
            <person name="Haynes E."/>
            <person name="Elpinstone J.G."/>
            <person name="Noble R."/>
            <person name="Van Der Wolf J."/>
        </authorList>
    </citation>
    <scope>NUCLEOTIDE SEQUENCE [LARGE SCALE GENOMIC DNA]</scope>
    <source>
        <strain evidence="1 2">P7765</strain>
    </source>
</reference>
<dbReference type="EMBL" id="JACARV010000077">
    <property type="protein sequence ID" value="NWC83076.1"/>
    <property type="molecule type" value="Genomic_DNA"/>
</dbReference>
<accession>A0A7Y8D468</accession>
<gene>
    <name evidence="1" type="ORF">HX798_22710</name>
</gene>
<proteinExistence type="predicted"/>
<sequence length="299" mass="32497">MLDTPLAEKEHGDTSPIKIMVTDGNGSILQTNSLSENSSLTYTAYGHHLNKQCNPSLLGFKGERYQPETGWYLLGNGQRAYHPTIMRFLSPDSLSPFGAGGLNGYAFVTGDPVNYNDPSGHFRIFGKTNRFSGQAKNTAGFFAYMAKHPTRKNAQAITVASHGKQGRIATEQGKLDGQKLVKNLEKLGFPTSKHDIHIISCKSADPTANNGTSLIQSVSNITNRRAIGYSGTVTATPSFKFNSNNGGQAIINIAIHEKQSFFKRTPNFNFQRKTATPSDSAITSAAEHDRQIIRSGDAL</sequence>
<dbReference type="Proteomes" id="UP000542695">
    <property type="component" value="Unassembled WGS sequence"/>
</dbReference>
<evidence type="ECO:0000313" key="2">
    <source>
        <dbReference type="Proteomes" id="UP000542695"/>
    </source>
</evidence>
<protein>
    <submittedName>
        <fullName evidence="1">RHS repeat-associated core domain-containing protein</fullName>
    </submittedName>
</protein>
<name>A0A7Y8D468_PSEPU</name>
<dbReference type="InterPro" id="IPR050708">
    <property type="entry name" value="T6SS_VgrG/RHS"/>
</dbReference>
<organism evidence="1 2">
    <name type="scientific">Pseudomonas putida</name>
    <name type="common">Arthrobacter siderocapsulatus</name>
    <dbReference type="NCBI Taxonomy" id="303"/>
    <lineage>
        <taxon>Bacteria</taxon>
        <taxon>Pseudomonadati</taxon>
        <taxon>Pseudomonadota</taxon>
        <taxon>Gammaproteobacteria</taxon>
        <taxon>Pseudomonadales</taxon>
        <taxon>Pseudomonadaceae</taxon>
        <taxon>Pseudomonas</taxon>
    </lineage>
</organism>
<dbReference type="PANTHER" id="PTHR32305">
    <property type="match status" value="1"/>
</dbReference>
<dbReference type="InterPro" id="IPR022385">
    <property type="entry name" value="Rhs_assc_core"/>
</dbReference>
<evidence type="ECO:0000313" key="1">
    <source>
        <dbReference type="EMBL" id="NWC83076.1"/>
    </source>
</evidence>
<dbReference type="SUPFAM" id="SSF56399">
    <property type="entry name" value="ADP-ribosylation"/>
    <property type="match status" value="1"/>
</dbReference>
<dbReference type="NCBIfam" id="TIGR03696">
    <property type="entry name" value="Rhs_assc_core"/>
    <property type="match status" value="1"/>
</dbReference>